<keyword evidence="3" id="KW-1185">Reference proteome</keyword>
<gene>
    <name evidence="2" type="ORF">HanXRQr2_Chr16g0731281</name>
</gene>
<dbReference type="Gramene" id="mRNA:HanXRQr2_Chr16g0731281">
    <property type="protein sequence ID" value="mRNA:HanXRQr2_Chr16g0731281"/>
    <property type="gene ID" value="HanXRQr2_Chr16g0731281"/>
</dbReference>
<accession>A0A9K3GWZ7</accession>
<dbReference type="EMBL" id="MNCJ02000331">
    <property type="protein sequence ID" value="KAF5758620.1"/>
    <property type="molecule type" value="Genomic_DNA"/>
</dbReference>
<sequence>MLCSSIELAEEFFLELPHLPIWGIDLSLIIIIIFFLVFNKNWQRNLFLNFPIYPYGVWISKDFVLELGPICPLGYELARNLFLKCPILPIGGIELCLNLFFPDLDTKWQRIAQMTMMLKFLLLDYERGFLKSLNIMTLLSK</sequence>
<comment type="caution">
    <text evidence="2">The sequence shown here is derived from an EMBL/GenBank/DDBJ whole genome shotgun (WGS) entry which is preliminary data.</text>
</comment>
<keyword evidence="1" id="KW-1133">Transmembrane helix</keyword>
<dbReference type="Proteomes" id="UP000215914">
    <property type="component" value="Unassembled WGS sequence"/>
</dbReference>
<keyword evidence="1" id="KW-0812">Transmembrane</keyword>
<name>A0A9K3GWZ7_HELAN</name>
<dbReference type="AlphaFoldDB" id="A0A9K3GWZ7"/>
<organism evidence="2 3">
    <name type="scientific">Helianthus annuus</name>
    <name type="common">Common sunflower</name>
    <dbReference type="NCBI Taxonomy" id="4232"/>
    <lineage>
        <taxon>Eukaryota</taxon>
        <taxon>Viridiplantae</taxon>
        <taxon>Streptophyta</taxon>
        <taxon>Embryophyta</taxon>
        <taxon>Tracheophyta</taxon>
        <taxon>Spermatophyta</taxon>
        <taxon>Magnoliopsida</taxon>
        <taxon>eudicotyledons</taxon>
        <taxon>Gunneridae</taxon>
        <taxon>Pentapetalae</taxon>
        <taxon>asterids</taxon>
        <taxon>campanulids</taxon>
        <taxon>Asterales</taxon>
        <taxon>Asteraceae</taxon>
        <taxon>Asteroideae</taxon>
        <taxon>Heliantheae alliance</taxon>
        <taxon>Heliantheae</taxon>
        <taxon>Helianthus</taxon>
    </lineage>
</organism>
<reference evidence="2" key="2">
    <citation type="submission" date="2020-06" db="EMBL/GenBank/DDBJ databases">
        <title>Helianthus annuus Genome sequencing and assembly Release 2.</title>
        <authorList>
            <person name="Gouzy J."/>
            <person name="Langlade N."/>
            <person name="Munos S."/>
        </authorList>
    </citation>
    <scope>NUCLEOTIDE SEQUENCE</scope>
    <source>
        <tissue evidence="2">Leaves</tissue>
    </source>
</reference>
<evidence type="ECO:0000256" key="1">
    <source>
        <dbReference type="SAM" id="Phobius"/>
    </source>
</evidence>
<keyword evidence="1" id="KW-0472">Membrane</keyword>
<evidence type="ECO:0000313" key="2">
    <source>
        <dbReference type="EMBL" id="KAF5758620.1"/>
    </source>
</evidence>
<proteinExistence type="predicted"/>
<feature type="transmembrane region" description="Helical" evidence="1">
    <location>
        <begin position="20"/>
        <end position="38"/>
    </location>
</feature>
<reference evidence="2" key="1">
    <citation type="journal article" date="2017" name="Nature">
        <title>The sunflower genome provides insights into oil metabolism, flowering and Asterid evolution.</title>
        <authorList>
            <person name="Badouin H."/>
            <person name="Gouzy J."/>
            <person name="Grassa C.J."/>
            <person name="Murat F."/>
            <person name="Staton S.E."/>
            <person name="Cottret L."/>
            <person name="Lelandais-Briere C."/>
            <person name="Owens G.L."/>
            <person name="Carrere S."/>
            <person name="Mayjonade B."/>
            <person name="Legrand L."/>
            <person name="Gill N."/>
            <person name="Kane N.C."/>
            <person name="Bowers J.E."/>
            <person name="Hubner S."/>
            <person name="Bellec A."/>
            <person name="Berard A."/>
            <person name="Berges H."/>
            <person name="Blanchet N."/>
            <person name="Boniface M.C."/>
            <person name="Brunel D."/>
            <person name="Catrice O."/>
            <person name="Chaidir N."/>
            <person name="Claudel C."/>
            <person name="Donnadieu C."/>
            <person name="Faraut T."/>
            <person name="Fievet G."/>
            <person name="Helmstetter N."/>
            <person name="King M."/>
            <person name="Knapp S.J."/>
            <person name="Lai Z."/>
            <person name="Le Paslier M.C."/>
            <person name="Lippi Y."/>
            <person name="Lorenzon L."/>
            <person name="Mandel J.R."/>
            <person name="Marage G."/>
            <person name="Marchand G."/>
            <person name="Marquand E."/>
            <person name="Bret-Mestries E."/>
            <person name="Morien E."/>
            <person name="Nambeesan S."/>
            <person name="Nguyen T."/>
            <person name="Pegot-Espagnet P."/>
            <person name="Pouilly N."/>
            <person name="Raftis F."/>
            <person name="Sallet E."/>
            <person name="Schiex T."/>
            <person name="Thomas J."/>
            <person name="Vandecasteele C."/>
            <person name="Vares D."/>
            <person name="Vear F."/>
            <person name="Vautrin S."/>
            <person name="Crespi M."/>
            <person name="Mangin B."/>
            <person name="Burke J.M."/>
            <person name="Salse J."/>
            <person name="Munos S."/>
            <person name="Vincourt P."/>
            <person name="Rieseberg L.H."/>
            <person name="Langlade N.B."/>
        </authorList>
    </citation>
    <scope>NUCLEOTIDE SEQUENCE</scope>
    <source>
        <tissue evidence="2">Leaves</tissue>
    </source>
</reference>
<evidence type="ECO:0000313" key="3">
    <source>
        <dbReference type="Proteomes" id="UP000215914"/>
    </source>
</evidence>
<protein>
    <submittedName>
        <fullName evidence="2">Uncharacterized protein</fullName>
    </submittedName>
</protein>